<evidence type="ECO:0000313" key="1">
    <source>
        <dbReference type="EMBL" id="VVT53847.1"/>
    </source>
</evidence>
<evidence type="ECO:0000313" key="2">
    <source>
        <dbReference type="Proteomes" id="UP000398389"/>
    </source>
</evidence>
<dbReference type="OrthoDB" id="2669721at2759"/>
<organism evidence="1 2">
    <name type="scientific">Magnusiomyces paraingens</name>
    <dbReference type="NCBI Taxonomy" id="2606893"/>
    <lineage>
        <taxon>Eukaryota</taxon>
        <taxon>Fungi</taxon>
        <taxon>Dikarya</taxon>
        <taxon>Ascomycota</taxon>
        <taxon>Saccharomycotina</taxon>
        <taxon>Dipodascomycetes</taxon>
        <taxon>Dipodascales</taxon>
        <taxon>Dipodascaceae</taxon>
        <taxon>Magnusiomyces</taxon>
    </lineage>
</organism>
<dbReference type="RefSeq" id="XP_031854386.1">
    <property type="nucleotide sequence ID" value="XM_031998495.1"/>
</dbReference>
<dbReference type="GeneID" id="43582595"/>
<keyword evidence="2" id="KW-1185">Reference proteome</keyword>
<sequence>MAFTGEYTNLDACRICSKKKSESSYFYHLSPRISIAKLFENKVLAKIMRFLPRRSPHTDKLRDVFDGENYKALSNEVIKCRDGPGSEFHPQPDGVKHFEHSDDSIQLVLSINSDITNVLSFGHKEVIVFTATIHNLPLSIRSSRRFILPLMSIPKIKRKNAFGQDTDFGSVLVPIVEDLKDLGMQGMKVYDAYTQSEITVRCICPYFSGDIPDVNNISGYCSHNATMPCRFCKLLRISKSLTTFLFMNPGRNPNVPRDRTWFESIVTKFRDFFLFSKKVLTEEEKAQPEIKQEIAQHLQDQKNLSSREGIRFYSPIFDLFSTVPPFCFPLDAMHLFLENACKSMFSYFYDEQALSLLPPDDMATLKETIIKTRAFDGWCSEKLDPEKFIVNSTFAGMKSNQFLALLDLFPILYMEIKASREALLVFLFLSTICKALLAQEIDSGFLPSYDNMIRMTVFLYETVFTGPIRPFWNFGQESTFQWLRTRVRNKRHILLSIQNRIARFYIFSWLFPSEHGIVYGCKTLRGTSKLYQDDRKTEKEVVDRSVIAFLARGSFKKPGVTRESVRNQVSLEYSGSMHLASRNSTIEEGSIVLLSASRGNSSLCFLKVVSFVTCSAKGIPQRLVVGHRIPLEDLLTIDIPTDSLEFPCNSSTGKRTAQEREEDEFYDRITTCFYYINKLPMKKGVSTFNIERVSHQVFLLESRRRDNNDVYTYFLDSNTAFVLGNNKRRFDRVVSIFQREEDFNKDIATLLRRSDK</sequence>
<protein>
    <recommendedName>
        <fullName evidence="3">Transposase domain-containing protein</fullName>
    </recommendedName>
</protein>
<dbReference type="Pfam" id="PF02992">
    <property type="entry name" value="Transposase_21"/>
    <property type="match status" value="1"/>
</dbReference>
<proteinExistence type="predicted"/>
<dbReference type="EMBL" id="CABVLU010000003">
    <property type="protein sequence ID" value="VVT53847.1"/>
    <property type="molecule type" value="Genomic_DNA"/>
</dbReference>
<accession>A0A5E8BWI3</accession>
<gene>
    <name evidence="1" type="ORF">SAPINGB_P003780</name>
</gene>
<dbReference type="Proteomes" id="UP000398389">
    <property type="component" value="Unassembled WGS sequence"/>
</dbReference>
<reference evidence="1 2" key="1">
    <citation type="submission" date="2019-09" db="EMBL/GenBank/DDBJ databases">
        <authorList>
            <person name="Brejova B."/>
        </authorList>
    </citation>
    <scope>NUCLEOTIDE SEQUENCE [LARGE SCALE GENOMIC DNA]</scope>
</reference>
<evidence type="ECO:0008006" key="3">
    <source>
        <dbReference type="Google" id="ProtNLM"/>
    </source>
</evidence>
<name>A0A5E8BWI3_9ASCO</name>
<dbReference type="AlphaFoldDB" id="A0A5E8BWI3"/>
<dbReference type="InterPro" id="IPR004242">
    <property type="entry name" value="Transposase_21"/>
</dbReference>